<name>F9XS18_ZYMTI</name>
<evidence type="ECO:0000256" key="1">
    <source>
        <dbReference type="SAM" id="MobiDB-lite"/>
    </source>
</evidence>
<organism evidence="2 3">
    <name type="scientific">Zymoseptoria tritici (strain CBS 115943 / IPO323)</name>
    <name type="common">Speckled leaf blotch fungus</name>
    <name type="synonym">Septoria tritici</name>
    <dbReference type="NCBI Taxonomy" id="336722"/>
    <lineage>
        <taxon>Eukaryota</taxon>
        <taxon>Fungi</taxon>
        <taxon>Dikarya</taxon>
        <taxon>Ascomycota</taxon>
        <taxon>Pezizomycotina</taxon>
        <taxon>Dothideomycetes</taxon>
        <taxon>Dothideomycetidae</taxon>
        <taxon>Mycosphaerellales</taxon>
        <taxon>Mycosphaerellaceae</taxon>
        <taxon>Zymoseptoria</taxon>
    </lineage>
</organism>
<sequence length="369" mass="41357">MPRQILRQSEQPLQLDNSEQRKDKDLNSGYGHNPSQPPPPPYIPQEQTEVSGAVDDLGDDLFSLRGGSSQPAMIGKTSTPPGAGKENDSKKTAGQEAVVPTPAERPTMTYRKRKPAWEWEIRRAKIWNWRLGCEEALDLRQRHHNKSWKKSGQWNPTMRPHPTMTMSTTDLDSQRALFSRYHGLLDTDNLLTAQRAETARLFLRLAQRKAIILSTPHASGIHLCLCARRARPRLGYRGWREGLGGEGPEIEGHPRGGARGDIAVLQGEERRRILAPALRSFARIHACTLSLRSPPSLSFHSFIPTSPARRRHPEDPRDPETTQADAQTCLADTRRASDYAVLSGQNAQQAIQEAEQAMRTALSFHRTAM</sequence>
<accession>F9XS18</accession>
<feature type="region of interest" description="Disordered" evidence="1">
    <location>
        <begin position="300"/>
        <end position="326"/>
    </location>
</feature>
<dbReference type="InParanoid" id="F9XS18"/>
<dbReference type="RefSeq" id="XP_003846981.1">
    <property type="nucleotide sequence ID" value="XM_003846933.1"/>
</dbReference>
<protein>
    <submittedName>
        <fullName evidence="2">Uncharacterized protein</fullName>
    </submittedName>
</protein>
<dbReference type="EMBL" id="CM001215">
    <property type="protein sequence ID" value="EGP81957.1"/>
    <property type="molecule type" value="Genomic_DNA"/>
</dbReference>
<feature type="compositionally biased region" description="Polar residues" evidence="1">
    <location>
        <begin position="1"/>
        <end position="17"/>
    </location>
</feature>
<dbReference type="HOGENOM" id="CLU_750511_0_0_1"/>
<dbReference type="KEGG" id="ztr:MYCGRDRAFT_98008"/>
<dbReference type="GeneID" id="13396703"/>
<feature type="region of interest" description="Disordered" evidence="1">
    <location>
        <begin position="1"/>
        <end position="99"/>
    </location>
</feature>
<gene>
    <name evidence="2" type="ORF">MYCGRDRAFT_98008</name>
</gene>
<keyword evidence="3" id="KW-1185">Reference proteome</keyword>
<feature type="compositionally biased region" description="Polar residues" evidence="1">
    <location>
        <begin position="66"/>
        <end position="80"/>
    </location>
</feature>
<evidence type="ECO:0000313" key="3">
    <source>
        <dbReference type="Proteomes" id="UP000008062"/>
    </source>
</evidence>
<dbReference type="AlphaFoldDB" id="F9XS18"/>
<reference evidence="2 3" key="1">
    <citation type="journal article" date="2011" name="PLoS Genet.">
        <title>Finished genome of the fungal wheat pathogen Mycosphaerella graminicola reveals dispensome structure, chromosome plasticity, and stealth pathogenesis.</title>
        <authorList>
            <person name="Goodwin S.B."/>
            <person name="Ben M'barek S."/>
            <person name="Dhillon B."/>
            <person name="Wittenberg A.H.J."/>
            <person name="Crane C.F."/>
            <person name="Hane J.K."/>
            <person name="Foster A.J."/>
            <person name="Van der Lee T.A.J."/>
            <person name="Grimwood J."/>
            <person name="Aerts A."/>
            <person name="Antoniw J."/>
            <person name="Bailey A."/>
            <person name="Bluhm B."/>
            <person name="Bowler J."/>
            <person name="Bristow J."/>
            <person name="van der Burgt A."/>
            <person name="Canto-Canche B."/>
            <person name="Churchill A.C.L."/>
            <person name="Conde-Ferraez L."/>
            <person name="Cools H.J."/>
            <person name="Coutinho P.M."/>
            <person name="Csukai M."/>
            <person name="Dehal P."/>
            <person name="De Wit P."/>
            <person name="Donzelli B."/>
            <person name="van de Geest H.C."/>
            <person name="van Ham R.C.H.J."/>
            <person name="Hammond-Kosack K.E."/>
            <person name="Henrissat B."/>
            <person name="Kilian A."/>
            <person name="Kobayashi A.K."/>
            <person name="Koopmann E."/>
            <person name="Kourmpetis Y."/>
            <person name="Kuzniar A."/>
            <person name="Lindquist E."/>
            <person name="Lombard V."/>
            <person name="Maliepaard C."/>
            <person name="Martins N."/>
            <person name="Mehrabi R."/>
            <person name="Nap J.P.H."/>
            <person name="Ponomarenko A."/>
            <person name="Rudd J.J."/>
            <person name="Salamov A."/>
            <person name="Schmutz J."/>
            <person name="Schouten H.J."/>
            <person name="Shapiro H."/>
            <person name="Stergiopoulos I."/>
            <person name="Torriani S.F.F."/>
            <person name="Tu H."/>
            <person name="de Vries R.P."/>
            <person name="Waalwijk C."/>
            <person name="Ware S.B."/>
            <person name="Wiebenga A."/>
            <person name="Zwiers L.-H."/>
            <person name="Oliver R.P."/>
            <person name="Grigoriev I.V."/>
            <person name="Kema G.H.J."/>
        </authorList>
    </citation>
    <scope>NUCLEOTIDE SEQUENCE [LARGE SCALE GENOMIC DNA]</scope>
    <source>
        <strain evidence="3">CBS 115943 / IPO323</strain>
    </source>
</reference>
<evidence type="ECO:0000313" key="2">
    <source>
        <dbReference type="EMBL" id="EGP81957.1"/>
    </source>
</evidence>
<dbReference type="Proteomes" id="UP000008062">
    <property type="component" value="Chromosome 20"/>
</dbReference>
<proteinExistence type="predicted"/>